<name>A0A1S4BH04_TOBAC</name>
<keyword evidence="2" id="KW-0472">Membrane</keyword>
<keyword evidence="3" id="KW-0732">Signal</keyword>
<reference evidence="4" key="1">
    <citation type="submission" date="2025-08" db="UniProtKB">
        <authorList>
            <consortium name="RefSeq"/>
        </authorList>
    </citation>
    <scope>IDENTIFICATION</scope>
</reference>
<gene>
    <name evidence="4" type="primary">LOC107808156</name>
</gene>
<feature type="signal peptide" evidence="3">
    <location>
        <begin position="1"/>
        <end position="30"/>
    </location>
</feature>
<evidence type="ECO:0000256" key="1">
    <source>
        <dbReference type="SAM" id="MobiDB-lite"/>
    </source>
</evidence>
<dbReference type="OMA" id="PPSYMIY"/>
<feature type="chain" id="PRO_5010321114" evidence="3">
    <location>
        <begin position="31"/>
        <end position="194"/>
    </location>
</feature>
<dbReference type="KEGG" id="nta:107808156"/>
<feature type="transmembrane region" description="Helical" evidence="2">
    <location>
        <begin position="173"/>
        <end position="193"/>
    </location>
</feature>
<organism evidence="4">
    <name type="scientific">Nicotiana tabacum</name>
    <name type="common">Common tobacco</name>
    <dbReference type="NCBI Taxonomy" id="4097"/>
    <lineage>
        <taxon>Eukaryota</taxon>
        <taxon>Viridiplantae</taxon>
        <taxon>Streptophyta</taxon>
        <taxon>Embryophyta</taxon>
        <taxon>Tracheophyta</taxon>
        <taxon>Spermatophyta</taxon>
        <taxon>Magnoliopsida</taxon>
        <taxon>eudicotyledons</taxon>
        <taxon>Gunneridae</taxon>
        <taxon>Pentapetalae</taxon>
        <taxon>asterids</taxon>
        <taxon>lamiids</taxon>
        <taxon>Solanales</taxon>
        <taxon>Solanaceae</taxon>
        <taxon>Nicotianoideae</taxon>
        <taxon>Nicotianeae</taxon>
        <taxon>Nicotiana</taxon>
    </lineage>
</organism>
<protein>
    <submittedName>
        <fullName evidence="4">Proline-rich receptor-like protein kinase PERK2</fullName>
    </submittedName>
</protein>
<sequence length="194" mass="20705">MKHANVLSLAMMTTKWSILLLCVIFSQANSQDPNNNNTPAGLLCISDCSTCPVICSPPPSPVKLKPPPSPSSVLVQAPPPPPLFAPLRPSPSQSSPRSPSPSSSQPSPKSPPPSYITYIGAPPPPSSRSSNCPTPPNAPNIINIPATQAPPVNGQKNYTYPYYYFYVSKAASLPLHGSIVLGFLVVFHFLCIFW</sequence>
<dbReference type="STRING" id="4097.A0A1S4BH04"/>
<accession>A0A1S4BH04</accession>
<feature type="region of interest" description="Disordered" evidence="1">
    <location>
        <begin position="65"/>
        <end position="139"/>
    </location>
</feature>
<proteinExistence type="predicted"/>
<keyword evidence="2" id="KW-1133">Transmembrane helix</keyword>
<dbReference type="AlphaFoldDB" id="A0A1S4BH04"/>
<evidence type="ECO:0000256" key="2">
    <source>
        <dbReference type="SAM" id="Phobius"/>
    </source>
</evidence>
<dbReference type="RefSeq" id="XP_016488136.1">
    <property type="nucleotide sequence ID" value="XM_016632650.1"/>
</dbReference>
<keyword evidence="2" id="KW-0812">Transmembrane</keyword>
<evidence type="ECO:0000313" key="4">
    <source>
        <dbReference type="RefSeq" id="XP_016488136.1"/>
    </source>
</evidence>
<feature type="compositionally biased region" description="Low complexity" evidence="1">
    <location>
        <begin position="85"/>
        <end position="107"/>
    </location>
</feature>
<dbReference type="PaxDb" id="4097-A0A1S4BH04"/>
<dbReference type="OrthoDB" id="1748563at2759"/>
<evidence type="ECO:0000256" key="3">
    <source>
        <dbReference type="SAM" id="SignalP"/>
    </source>
</evidence>